<protein>
    <submittedName>
        <fullName evidence="2">Uncharacterized protein</fullName>
    </submittedName>
</protein>
<proteinExistence type="predicted"/>
<comment type="caution">
    <text evidence="2">The sequence shown here is derived from an EMBL/GenBank/DDBJ whole genome shotgun (WGS) entry which is preliminary data.</text>
</comment>
<name>A0A5B7GDL7_PORTR</name>
<evidence type="ECO:0000256" key="1">
    <source>
        <dbReference type="SAM" id="MobiDB-lite"/>
    </source>
</evidence>
<feature type="region of interest" description="Disordered" evidence="1">
    <location>
        <begin position="1"/>
        <end position="22"/>
    </location>
</feature>
<evidence type="ECO:0000313" key="3">
    <source>
        <dbReference type="Proteomes" id="UP000324222"/>
    </source>
</evidence>
<gene>
    <name evidence="2" type="ORF">E2C01_049399</name>
</gene>
<sequence length="54" mass="5676">MTRLFSTEDTTQAPGHGLTCSSHAGSPAISVILAVPHEATEGADEHDEGQKFCH</sequence>
<accession>A0A5B7GDL7</accession>
<dbReference type="EMBL" id="VSRR010013200">
    <property type="protein sequence ID" value="MPC55465.1"/>
    <property type="molecule type" value="Genomic_DNA"/>
</dbReference>
<reference evidence="2 3" key="1">
    <citation type="submission" date="2019-05" db="EMBL/GenBank/DDBJ databases">
        <title>Another draft genome of Portunus trituberculatus and its Hox gene families provides insights of decapod evolution.</title>
        <authorList>
            <person name="Jeong J.-H."/>
            <person name="Song I."/>
            <person name="Kim S."/>
            <person name="Choi T."/>
            <person name="Kim D."/>
            <person name="Ryu S."/>
            <person name="Kim W."/>
        </authorList>
    </citation>
    <scope>NUCLEOTIDE SEQUENCE [LARGE SCALE GENOMIC DNA]</scope>
    <source>
        <tissue evidence="2">Muscle</tissue>
    </source>
</reference>
<keyword evidence="3" id="KW-1185">Reference proteome</keyword>
<evidence type="ECO:0000313" key="2">
    <source>
        <dbReference type="EMBL" id="MPC55465.1"/>
    </source>
</evidence>
<organism evidence="2 3">
    <name type="scientific">Portunus trituberculatus</name>
    <name type="common">Swimming crab</name>
    <name type="synonym">Neptunus trituberculatus</name>
    <dbReference type="NCBI Taxonomy" id="210409"/>
    <lineage>
        <taxon>Eukaryota</taxon>
        <taxon>Metazoa</taxon>
        <taxon>Ecdysozoa</taxon>
        <taxon>Arthropoda</taxon>
        <taxon>Crustacea</taxon>
        <taxon>Multicrustacea</taxon>
        <taxon>Malacostraca</taxon>
        <taxon>Eumalacostraca</taxon>
        <taxon>Eucarida</taxon>
        <taxon>Decapoda</taxon>
        <taxon>Pleocyemata</taxon>
        <taxon>Brachyura</taxon>
        <taxon>Eubrachyura</taxon>
        <taxon>Portunoidea</taxon>
        <taxon>Portunidae</taxon>
        <taxon>Portuninae</taxon>
        <taxon>Portunus</taxon>
    </lineage>
</organism>
<dbReference type="AlphaFoldDB" id="A0A5B7GDL7"/>
<dbReference type="Proteomes" id="UP000324222">
    <property type="component" value="Unassembled WGS sequence"/>
</dbReference>